<keyword evidence="3" id="KW-1185">Reference proteome</keyword>
<dbReference type="EMBL" id="JAULUE010002061">
    <property type="protein sequence ID" value="KAK5883723.1"/>
    <property type="molecule type" value="Genomic_DNA"/>
</dbReference>
<dbReference type="AlphaFoldDB" id="A0AAN8BEH6"/>
<feature type="region of interest" description="Disordered" evidence="1">
    <location>
        <begin position="22"/>
        <end position="48"/>
    </location>
</feature>
<accession>A0AAN8BEH6</accession>
<gene>
    <name evidence="2" type="ORF">CesoFtcFv8_020020</name>
</gene>
<name>A0AAN8BEH6_9TELE</name>
<evidence type="ECO:0000313" key="3">
    <source>
        <dbReference type="Proteomes" id="UP001335648"/>
    </source>
</evidence>
<protein>
    <submittedName>
        <fullName evidence="2">Uncharacterized protein</fullName>
    </submittedName>
</protein>
<evidence type="ECO:0000313" key="2">
    <source>
        <dbReference type="EMBL" id="KAK5883723.1"/>
    </source>
</evidence>
<dbReference type="Proteomes" id="UP001335648">
    <property type="component" value="Unassembled WGS sequence"/>
</dbReference>
<comment type="caution">
    <text evidence="2">The sequence shown here is derived from an EMBL/GenBank/DDBJ whole genome shotgun (WGS) entry which is preliminary data.</text>
</comment>
<organism evidence="2 3">
    <name type="scientific">Champsocephalus esox</name>
    <name type="common">pike icefish</name>
    <dbReference type="NCBI Taxonomy" id="159716"/>
    <lineage>
        <taxon>Eukaryota</taxon>
        <taxon>Metazoa</taxon>
        <taxon>Chordata</taxon>
        <taxon>Craniata</taxon>
        <taxon>Vertebrata</taxon>
        <taxon>Euteleostomi</taxon>
        <taxon>Actinopterygii</taxon>
        <taxon>Neopterygii</taxon>
        <taxon>Teleostei</taxon>
        <taxon>Neoteleostei</taxon>
        <taxon>Acanthomorphata</taxon>
        <taxon>Eupercaria</taxon>
        <taxon>Perciformes</taxon>
        <taxon>Notothenioidei</taxon>
        <taxon>Channichthyidae</taxon>
        <taxon>Champsocephalus</taxon>
    </lineage>
</organism>
<sequence length="69" mass="8226">MALTVRHVGEAQRRLGRTRDRELELQRQRRTPCSPPAYRGVPCLSPKPKHRARARDWCELEERFFLRAI</sequence>
<proteinExistence type="predicted"/>
<evidence type="ECO:0000256" key="1">
    <source>
        <dbReference type="SAM" id="MobiDB-lite"/>
    </source>
</evidence>
<reference evidence="2 3" key="1">
    <citation type="journal article" date="2023" name="Mol. Biol. Evol.">
        <title>Genomics of Secondarily Temperate Adaptation in the Only Non-Antarctic Icefish.</title>
        <authorList>
            <person name="Rivera-Colon A.G."/>
            <person name="Rayamajhi N."/>
            <person name="Minhas B.F."/>
            <person name="Madrigal G."/>
            <person name="Bilyk K.T."/>
            <person name="Yoon V."/>
            <person name="Hune M."/>
            <person name="Gregory S."/>
            <person name="Cheng C.H.C."/>
            <person name="Catchen J.M."/>
        </authorList>
    </citation>
    <scope>NUCLEOTIDE SEQUENCE [LARGE SCALE GENOMIC DNA]</scope>
    <source>
        <strain evidence="2">JC2023a</strain>
    </source>
</reference>